<organism evidence="9 10">
    <name type="scientific">Corallococcus llansteffanensis</name>
    <dbReference type="NCBI Taxonomy" id="2316731"/>
    <lineage>
        <taxon>Bacteria</taxon>
        <taxon>Pseudomonadati</taxon>
        <taxon>Myxococcota</taxon>
        <taxon>Myxococcia</taxon>
        <taxon>Myxococcales</taxon>
        <taxon>Cystobacterineae</taxon>
        <taxon>Myxococcaceae</taxon>
        <taxon>Corallococcus</taxon>
    </lineage>
</organism>
<evidence type="ECO:0000256" key="1">
    <source>
        <dbReference type="ARBA" id="ARBA00000085"/>
    </source>
</evidence>
<reference evidence="10" key="1">
    <citation type="submission" date="2018-09" db="EMBL/GenBank/DDBJ databases">
        <authorList>
            <person name="Livingstone P.G."/>
            <person name="Whitworth D.E."/>
        </authorList>
    </citation>
    <scope>NUCLEOTIDE SEQUENCE [LARGE SCALE GENOMIC DNA]</scope>
    <source>
        <strain evidence="10">CA051B</strain>
    </source>
</reference>
<dbReference type="PANTHER" id="PTHR43304:SF1">
    <property type="entry name" value="PAC DOMAIN-CONTAINING PROTEIN"/>
    <property type="match status" value="1"/>
</dbReference>
<dbReference type="NCBIfam" id="TIGR00229">
    <property type="entry name" value="sensory_box"/>
    <property type="match status" value="2"/>
</dbReference>
<dbReference type="InterPro" id="IPR035965">
    <property type="entry name" value="PAS-like_dom_sf"/>
</dbReference>
<evidence type="ECO:0000256" key="5">
    <source>
        <dbReference type="ARBA" id="ARBA00022777"/>
    </source>
</evidence>
<name>A0A3A8QHW0_9BACT</name>
<dbReference type="Pfam" id="PF21815">
    <property type="entry name" value="PAS_PdeA"/>
    <property type="match status" value="1"/>
</dbReference>
<feature type="domain" description="PAS" evidence="7">
    <location>
        <begin position="151"/>
        <end position="221"/>
    </location>
</feature>
<dbReference type="EC" id="2.7.13.3" evidence="2"/>
<protein>
    <recommendedName>
        <fullName evidence="2">histidine kinase</fullName>
        <ecNumber evidence="2">2.7.13.3</ecNumber>
    </recommendedName>
</protein>
<dbReference type="SMART" id="SM00091">
    <property type="entry name" value="PAS"/>
    <property type="match status" value="3"/>
</dbReference>
<gene>
    <name evidence="9" type="ORF">D7V93_03210</name>
</gene>
<dbReference type="InterPro" id="IPR052162">
    <property type="entry name" value="Sensor_kinase/Photoreceptor"/>
</dbReference>
<dbReference type="InterPro" id="IPR048820">
    <property type="entry name" value="PdeA-like_PAS"/>
</dbReference>
<evidence type="ECO:0000313" key="10">
    <source>
        <dbReference type="Proteomes" id="UP000272888"/>
    </source>
</evidence>
<keyword evidence="10" id="KW-1185">Reference proteome</keyword>
<keyword evidence="3" id="KW-0597">Phosphoprotein</keyword>
<dbReference type="AlphaFoldDB" id="A0A3A8QHW0"/>
<sequence>MAPWPVGPAARRDDPRLNPECSGMSPPAPSSFASEALNPDGFLVLRPVGDVPECPEDFTCEYANPSAQVLLGDSLVGEPFLASRPTWRALRATWGATRVTGLRSEHLFRWDTGSGVHTLRVRAARARDGALYVWLSDLSWEVRASVGAMPEQDLLVAALEHLPDAFVALDARFQVRRVNRAAEQLLGRPRDQLEGQVLWDLVVDEPDVPLRQPLQRALVTGQPTEFETSPGTSQQTLHVTAVPVASGLLLYLKNTSRQHRGEEALRRASALFQAVMQGCPDALYTKNLEGRYTRINAAGAKLMGRGVEEVLGHTDEELWPDEAHASMAHDREVLAFRRTLTYEEAQSGQPGRVWLSTKGVLRDEQDQVFGLFGISRDISERKRMEEALRQNEARLQQALAAASVTLFDLRMPEGLLRWEHDAARLLGQEALAPEEPLAALLSRVHPEDRLSVAERLHHGTRLPGEVTLDFRVLDARGGVRRLTLWGRARAEDGRVQRIIGLLVDMTRRSPESPPGMVAA</sequence>
<proteinExistence type="predicted"/>
<feature type="domain" description="PAC" evidence="8">
    <location>
        <begin position="329"/>
        <end position="390"/>
    </location>
</feature>
<evidence type="ECO:0000256" key="2">
    <source>
        <dbReference type="ARBA" id="ARBA00012438"/>
    </source>
</evidence>
<dbReference type="InterPro" id="IPR001610">
    <property type="entry name" value="PAC"/>
</dbReference>
<comment type="catalytic activity">
    <reaction evidence="1">
        <text>ATP + protein L-histidine = ADP + protein N-phospho-L-histidine.</text>
        <dbReference type="EC" id="2.7.13.3"/>
    </reaction>
</comment>
<dbReference type="InterPro" id="IPR000014">
    <property type="entry name" value="PAS"/>
</dbReference>
<dbReference type="CDD" id="cd00130">
    <property type="entry name" value="PAS"/>
    <property type="match status" value="3"/>
</dbReference>
<dbReference type="Gene3D" id="3.30.450.20">
    <property type="entry name" value="PAS domain"/>
    <property type="match status" value="3"/>
</dbReference>
<evidence type="ECO:0000256" key="3">
    <source>
        <dbReference type="ARBA" id="ARBA00022553"/>
    </source>
</evidence>
<comment type="caution">
    <text evidence="9">The sequence shown here is derived from an EMBL/GenBank/DDBJ whole genome shotgun (WGS) entry which is preliminary data.</text>
</comment>
<dbReference type="SMART" id="SM00086">
    <property type="entry name" value="PAC"/>
    <property type="match status" value="2"/>
</dbReference>
<evidence type="ECO:0000313" key="9">
    <source>
        <dbReference type="EMBL" id="RKH67291.1"/>
    </source>
</evidence>
<dbReference type="GO" id="GO:0004673">
    <property type="term" value="F:protein histidine kinase activity"/>
    <property type="evidence" value="ECO:0007669"/>
    <property type="project" value="UniProtKB-EC"/>
</dbReference>
<dbReference type="InterPro" id="IPR013656">
    <property type="entry name" value="PAS_4"/>
</dbReference>
<evidence type="ECO:0000259" key="8">
    <source>
        <dbReference type="PROSITE" id="PS50113"/>
    </source>
</evidence>
<evidence type="ECO:0000256" key="4">
    <source>
        <dbReference type="ARBA" id="ARBA00022679"/>
    </source>
</evidence>
<evidence type="ECO:0000256" key="6">
    <source>
        <dbReference type="SAM" id="MobiDB-lite"/>
    </source>
</evidence>
<accession>A0A3A8QHW0</accession>
<keyword evidence="4" id="KW-0808">Transferase</keyword>
<dbReference type="PROSITE" id="PS50113">
    <property type="entry name" value="PAC"/>
    <property type="match status" value="1"/>
</dbReference>
<feature type="region of interest" description="Disordered" evidence="6">
    <location>
        <begin position="1"/>
        <end position="32"/>
    </location>
</feature>
<dbReference type="Pfam" id="PF08448">
    <property type="entry name" value="PAS_4"/>
    <property type="match status" value="2"/>
</dbReference>
<feature type="domain" description="PAS" evidence="7">
    <location>
        <begin position="268"/>
        <end position="322"/>
    </location>
</feature>
<evidence type="ECO:0000259" key="7">
    <source>
        <dbReference type="PROSITE" id="PS50112"/>
    </source>
</evidence>
<keyword evidence="5" id="KW-0418">Kinase</keyword>
<dbReference type="Proteomes" id="UP000272888">
    <property type="component" value="Unassembled WGS sequence"/>
</dbReference>
<dbReference type="PANTHER" id="PTHR43304">
    <property type="entry name" value="PHYTOCHROME-LIKE PROTEIN CPH1"/>
    <property type="match status" value="1"/>
</dbReference>
<dbReference type="EMBL" id="RAWB01000018">
    <property type="protein sequence ID" value="RKH67291.1"/>
    <property type="molecule type" value="Genomic_DNA"/>
</dbReference>
<dbReference type="PROSITE" id="PS50112">
    <property type="entry name" value="PAS"/>
    <property type="match status" value="2"/>
</dbReference>
<dbReference type="SUPFAM" id="SSF55785">
    <property type="entry name" value="PYP-like sensor domain (PAS domain)"/>
    <property type="match status" value="3"/>
</dbReference>
<dbReference type="InterPro" id="IPR000700">
    <property type="entry name" value="PAS-assoc_C"/>
</dbReference>